<dbReference type="PROSITE" id="PS01360">
    <property type="entry name" value="ZF_MYND_1"/>
    <property type="match status" value="1"/>
</dbReference>
<dbReference type="PROSITE" id="PS50865">
    <property type="entry name" value="ZF_MYND_2"/>
    <property type="match status" value="1"/>
</dbReference>
<sequence length="267" mass="30792">MPSRKKEDPHRVMFDLLHQARTSAKEQSSPGRTEDALCFKSRMLEILLCRFIDNWDVWVTDIFNNQIADKAIKDHRIDLPIVTALFTMCRLLSVQRLRGNGDFLDGLKDTIFFGYELYDFCCLAIDRYKGKKRFIKECKNTMCNWATEAAKTYAQVGMKKEAAESMNLAIGCKSPDGHRGTPLMNFLGKSDGEVWDFFRKCEFNVPLTCLWCGSFESSSCQGKHNLCGGCKNALYCSKECQMEHWKESHRRKCKKLSRRASRSERSV</sequence>
<gene>
    <name evidence="6" type="ORF">LDAN0321_LOCUS21596</name>
</gene>
<proteinExistence type="predicted"/>
<accession>A0A7S2LTJ4</accession>
<feature type="domain" description="MYND-type" evidence="5">
    <location>
        <begin position="209"/>
        <end position="253"/>
    </location>
</feature>
<dbReference type="AlphaFoldDB" id="A0A7S2LTJ4"/>
<dbReference type="Gene3D" id="6.10.140.2220">
    <property type="match status" value="1"/>
</dbReference>
<name>A0A7S2LTJ4_9STRA</name>
<keyword evidence="1" id="KW-0479">Metal-binding</keyword>
<dbReference type="SUPFAM" id="SSF144232">
    <property type="entry name" value="HIT/MYND zinc finger-like"/>
    <property type="match status" value="1"/>
</dbReference>
<dbReference type="GO" id="GO:0008270">
    <property type="term" value="F:zinc ion binding"/>
    <property type="evidence" value="ECO:0007669"/>
    <property type="project" value="UniProtKB-KW"/>
</dbReference>
<organism evidence="6">
    <name type="scientific">Leptocylindrus danicus</name>
    <dbReference type="NCBI Taxonomy" id="163516"/>
    <lineage>
        <taxon>Eukaryota</taxon>
        <taxon>Sar</taxon>
        <taxon>Stramenopiles</taxon>
        <taxon>Ochrophyta</taxon>
        <taxon>Bacillariophyta</taxon>
        <taxon>Coscinodiscophyceae</taxon>
        <taxon>Chaetocerotophycidae</taxon>
        <taxon>Leptocylindrales</taxon>
        <taxon>Leptocylindraceae</taxon>
        <taxon>Leptocylindrus</taxon>
    </lineage>
</organism>
<dbReference type="InterPro" id="IPR002893">
    <property type="entry name" value="Znf_MYND"/>
</dbReference>
<evidence type="ECO:0000256" key="1">
    <source>
        <dbReference type="ARBA" id="ARBA00022723"/>
    </source>
</evidence>
<protein>
    <recommendedName>
        <fullName evidence="5">MYND-type domain-containing protein</fullName>
    </recommendedName>
</protein>
<dbReference type="EMBL" id="HBGY01034342">
    <property type="protein sequence ID" value="CAD9615906.1"/>
    <property type="molecule type" value="Transcribed_RNA"/>
</dbReference>
<evidence type="ECO:0000256" key="3">
    <source>
        <dbReference type="ARBA" id="ARBA00022833"/>
    </source>
</evidence>
<evidence type="ECO:0000259" key="5">
    <source>
        <dbReference type="PROSITE" id="PS50865"/>
    </source>
</evidence>
<evidence type="ECO:0000256" key="4">
    <source>
        <dbReference type="PROSITE-ProRule" id="PRU00134"/>
    </source>
</evidence>
<dbReference type="Pfam" id="PF01753">
    <property type="entry name" value="zf-MYND"/>
    <property type="match status" value="1"/>
</dbReference>
<evidence type="ECO:0000256" key="2">
    <source>
        <dbReference type="ARBA" id="ARBA00022771"/>
    </source>
</evidence>
<reference evidence="6" key="1">
    <citation type="submission" date="2021-01" db="EMBL/GenBank/DDBJ databases">
        <authorList>
            <person name="Corre E."/>
            <person name="Pelletier E."/>
            <person name="Niang G."/>
            <person name="Scheremetjew M."/>
            <person name="Finn R."/>
            <person name="Kale V."/>
            <person name="Holt S."/>
            <person name="Cochrane G."/>
            <person name="Meng A."/>
            <person name="Brown T."/>
            <person name="Cohen L."/>
        </authorList>
    </citation>
    <scope>NUCLEOTIDE SEQUENCE</scope>
    <source>
        <strain evidence="6">B650</strain>
    </source>
</reference>
<keyword evidence="3" id="KW-0862">Zinc</keyword>
<keyword evidence="2 4" id="KW-0863">Zinc-finger</keyword>
<evidence type="ECO:0000313" key="6">
    <source>
        <dbReference type="EMBL" id="CAD9615906.1"/>
    </source>
</evidence>